<dbReference type="Proteomes" id="UP001519362">
    <property type="component" value="Unassembled WGS sequence"/>
</dbReference>
<evidence type="ECO:0000313" key="1">
    <source>
        <dbReference type="EMBL" id="MBP2437605.1"/>
    </source>
</evidence>
<dbReference type="EMBL" id="JAGIOL010000001">
    <property type="protein sequence ID" value="MBP2437605.1"/>
    <property type="molecule type" value="Genomic_DNA"/>
</dbReference>
<comment type="caution">
    <text evidence="1">The sequence shown here is derived from an EMBL/GenBank/DDBJ whole genome shotgun (WGS) entry which is preliminary data.</text>
</comment>
<name>A0ABS4ZJY5_9MICO</name>
<protein>
    <recommendedName>
        <fullName evidence="3">Fis family transcriptional regulator</fullName>
    </recommendedName>
</protein>
<organism evidence="1 2">
    <name type="scientific">Microbacterium amylolyticum</name>
    <dbReference type="NCBI Taxonomy" id="936337"/>
    <lineage>
        <taxon>Bacteria</taxon>
        <taxon>Bacillati</taxon>
        <taxon>Actinomycetota</taxon>
        <taxon>Actinomycetes</taxon>
        <taxon>Micrococcales</taxon>
        <taxon>Microbacteriaceae</taxon>
        <taxon>Microbacterium</taxon>
    </lineage>
</organism>
<accession>A0ABS4ZJY5</accession>
<sequence>MSEERWAALFEDLEHQLSAGIAEHDAEMARESERTRIASVTLRHRLRAVPAGSEVTFDLLDGEPLRGRVVATGVDWVAVESADVGAVSLIPLVSLVSVSTSEDARQASFLVTETDPLAERMTLAFVLRGIARRRIPCAVMWVGGRETSGTFIAVGADAADLVVHDLGEVPTGRSAANVRTIVISAMRRIRLPRGVRL</sequence>
<keyword evidence="2" id="KW-1185">Reference proteome</keyword>
<reference evidence="1 2" key="1">
    <citation type="submission" date="2021-03" db="EMBL/GenBank/DDBJ databases">
        <title>Sequencing the genomes of 1000 actinobacteria strains.</title>
        <authorList>
            <person name="Klenk H.-P."/>
        </authorList>
    </citation>
    <scope>NUCLEOTIDE SEQUENCE [LARGE SCALE GENOMIC DNA]</scope>
    <source>
        <strain evidence="1 2">DSM 24221</strain>
    </source>
</reference>
<proteinExistence type="predicted"/>
<dbReference type="RefSeq" id="WP_165133552.1">
    <property type="nucleotide sequence ID" value="NZ_CP049253.1"/>
</dbReference>
<gene>
    <name evidence="1" type="ORF">JOF34_002191</name>
</gene>
<evidence type="ECO:0008006" key="3">
    <source>
        <dbReference type="Google" id="ProtNLM"/>
    </source>
</evidence>
<evidence type="ECO:0000313" key="2">
    <source>
        <dbReference type="Proteomes" id="UP001519362"/>
    </source>
</evidence>